<protein>
    <submittedName>
        <fullName evidence="2">Uncharacterized protein LOC116953613 isoform X1</fullName>
    </submittedName>
</protein>
<dbReference type="SUPFAM" id="SSF69318">
    <property type="entry name" value="Integrin alpha N-terminal domain"/>
    <property type="match status" value="1"/>
</dbReference>
<gene>
    <name evidence="2" type="primary">LOC116953613</name>
</gene>
<organism evidence="1 2">
    <name type="scientific">Petromyzon marinus</name>
    <name type="common">Sea lamprey</name>
    <dbReference type="NCBI Taxonomy" id="7757"/>
    <lineage>
        <taxon>Eukaryota</taxon>
        <taxon>Metazoa</taxon>
        <taxon>Chordata</taxon>
        <taxon>Craniata</taxon>
        <taxon>Vertebrata</taxon>
        <taxon>Cyclostomata</taxon>
        <taxon>Hyperoartia</taxon>
        <taxon>Petromyzontiformes</taxon>
        <taxon>Petromyzontidae</taxon>
        <taxon>Petromyzon</taxon>
    </lineage>
</organism>
<dbReference type="PANTHER" id="PTHR35836:SF1">
    <property type="entry name" value="VCBS REPEAT-CONTAINING PROTEIN"/>
    <property type="match status" value="1"/>
</dbReference>
<sequence>MVFFRLDCVIISVSFTYHHPTQTISKVCHVNKTCHLVTTSAPPVCLTINPQNVQLECDVSLVTFNRLHQAIVTLHHGKLNARRRLSAQTFTSFCSTDGRNVYDLSFSCFSSFSKHPDNVSVILDVGQKFHDASLMTPKPVTTHVAWPNEVEQVPDGIFPSNYYWTCSEGFMVGGKDNGRVSLWDMSRGPGAVDGVLTLTVDETGNKWFYHRVEWVDMDNDGLKDALTARAQSTGPTGNGQLIWFKNPGLMGGQVQEFWKENILHAGPDVYFRAVRLPLPNGGTKMAIVSTVFWGQQLTVTWTSGKLPSGSQYVLFACQSRHLVKRFSA</sequence>
<keyword evidence="1" id="KW-1185">Reference proteome</keyword>
<dbReference type="InterPro" id="IPR028994">
    <property type="entry name" value="Integrin_alpha_N"/>
</dbReference>
<dbReference type="PANTHER" id="PTHR35836">
    <property type="entry name" value="VCBS REPEAT-CONTAINING PROTEIN"/>
    <property type="match status" value="1"/>
</dbReference>
<dbReference type="KEGG" id="pmrn:116953613"/>
<reference evidence="2" key="1">
    <citation type="submission" date="2025-08" db="UniProtKB">
        <authorList>
            <consortium name="RefSeq"/>
        </authorList>
    </citation>
    <scope>IDENTIFICATION</scope>
    <source>
        <tissue evidence="2">Sperm</tissue>
    </source>
</reference>
<proteinExistence type="predicted"/>
<name>A0AAJ7U7U3_PETMA</name>
<evidence type="ECO:0000313" key="2">
    <source>
        <dbReference type="RefSeq" id="XP_032829863.1"/>
    </source>
</evidence>
<dbReference type="Proteomes" id="UP001318040">
    <property type="component" value="Chromosome 3"/>
</dbReference>
<evidence type="ECO:0000313" key="1">
    <source>
        <dbReference type="Proteomes" id="UP001318040"/>
    </source>
</evidence>
<dbReference type="RefSeq" id="XP_032829863.1">
    <property type="nucleotide sequence ID" value="XM_032973972.1"/>
</dbReference>
<accession>A0AAJ7U7U3</accession>
<dbReference type="AlphaFoldDB" id="A0AAJ7U7U3"/>